<name>A0A8J6HCG4_TENMO</name>
<dbReference type="GO" id="GO:0003676">
    <property type="term" value="F:nucleic acid binding"/>
    <property type="evidence" value="ECO:0007669"/>
    <property type="project" value="InterPro"/>
</dbReference>
<dbReference type="InterPro" id="IPR036875">
    <property type="entry name" value="Znf_CCHC_sf"/>
</dbReference>
<sequence>MEISKQTSPKDSTVENPVNITSQIPPDDESSLETPSIVEGFEEPFELDHVKPETPTEENKIPPKNDEQNLEIMETELTCSICSELFIKAVTLSCSHTYCKFCIEEWRKNKSSCPICRKFIATVSPTLVLDNFIDKIISTQSDQVKETRQNIIKQREEMVVNVASSSTVSTSAVVEGGQIIEIFSEVDDDDDEDESDYNYLSDDHDYDSYECYYGNRWSSGRGSRYYGGYGRCYICDQEGHWANSCPLKGQN</sequence>
<dbReference type="PROSITE" id="PS00518">
    <property type="entry name" value="ZF_RING_1"/>
    <property type="match status" value="1"/>
</dbReference>
<dbReference type="PROSITE" id="PS50158">
    <property type="entry name" value="ZF_CCHC"/>
    <property type="match status" value="1"/>
</dbReference>
<dbReference type="SUPFAM" id="SSF57756">
    <property type="entry name" value="Retrovirus zinc finger-like domains"/>
    <property type="match status" value="1"/>
</dbReference>
<evidence type="ECO:0000256" key="7">
    <source>
        <dbReference type="SAM" id="MobiDB-lite"/>
    </source>
</evidence>
<keyword evidence="2" id="KW-0479">Metal-binding</keyword>
<comment type="caution">
    <text evidence="10">The sequence shown here is derived from an EMBL/GenBank/DDBJ whole genome shotgun (WGS) entry which is preliminary data.</text>
</comment>
<evidence type="ECO:0000259" key="8">
    <source>
        <dbReference type="PROSITE" id="PS50089"/>
    </source>
</evidence>
<dbReference type="GO" id="GO:0061630">
    <property type="term" value="F:ubiquitin protein ligase activity"/>
    <property type="evidence" value="ECO:0007669"/>
    <property type="project" value="TreeGrafter"/>
</dbReference>
<keyword evidence="4" id="KW-0833">Ubl conjugation pathway</keyword>
<evidence type="ECO:0000256" key="6">
    <source>
        <dbReference type="PROSITE-ProRule" id="PRU00047"/>
    </source>
</evidence>
<reference evidence="10" key="1">
    <citation type="journal article" date="2020" name="J Insects Food Feed">
        <title>The yellow mealworm (Tenebrio molitor) genome: a resource for the emerging insects as food and feed industry.</title>
        <authorList>
            <person name="Eriksson T."/>
            <person name="Andere A."/>
            <person name="Kelstrup H."/>
            <person name="Emery V."/>
            <person name="Picard C."/>
        </authorList>
    </citation>
    <scope>NUCLEOTIDE SEQUENCE</scope>
    <source>
        <strain evidence="10">Stoneville</strain>
        <tissue evidence="10">Whole head</tissue>
    </source>
</reference>
<dbReference type="GO" id="GO:0005829">
    <property type="term" value="C:cytosol"/>
    <property type="evidence" value="ECO:0007669"/>
    <property type="project" value="TreeGrafter"/>
</dbReference>
<dbReference type="GO" id="GO:0005634">
    <property type="term" value="C:nucleus"/>
    <property type="evidence" value="ECO:0007669"/>
    <property type="project" value="TreeGrafter"/>
</dbReference>
<dbReference type="GO" id="GO:0042393">
    <property type="term" value="F:histone binding"/>
    <property type="evidence" value="ECO:0007669"/>
    <property type="project" value="TreeGrafter"/>
</dbReference>
<dbReference type="SMART" id="SM00343">
    <property type="entry name" value="ZnF_C2HC"/>
    <property type="match status" value="1"/>
</dbReference>
<dbReference type="InterPro" id="IPR017907">
    <property type="entry name" value="Znf_RING_CS"/>
</dbReference>
<dbReference type="AlphaFoldDB" id="A0A8J6HCG4"/>
<dbReference type="GO" id="GO:0006302">
    <property type="term" value="P:double-strand break repair"/>
    <property type="evidence" value="ECO:0007669"/>
    <property type="project" value="TreeGrafter"/>
</dbReference>
<evidence type="ECO:0000256" key="3">
    <source>
        <dbReference type="ARBA" id="ARBA00022771"/>
    </source>
</evidence>
<dbReference type="PANTHER" id="PTHR15067">
    <property type="entry name" value="E3 UBIQUITIN-PROTEIN LIGASE RNF8"/>
    <property type="match status" value="1"/>
</dbReference>
<evidence type="ECO:0000313" key="10">
    <source>
        <dbReference type="EMBL" id="KAH0812249.1"/>
    </source>
</evidence>
<dbReference type="Gene3D" id="3.30.40.10">
    <property type="entry name" value="Zinc/RING finger domain, C3HC4 (zinc finger)"/>
    <property type="match status" value="1"/>
</dbReference>
<reference evidence="10" key="2">
    <citation type="submission" date="2021-08" db="EMBL/GenBank/DDBJ databases">
        <authorList>
            <person name="Eriksson T."/>
        </authorList>
    </citation>
    <scope>NUCLEOTIDE SEQUENCE</scope>
    <source>
        <strain evidence="10">Stoneville</strain>
        <tissue evidence="10">Whole head</tissue>
    </source>
</reference>
<evidence type="ECO:0000256" key="1">
    <source>
        <dbReference type="ARBA" id="ARBA00022679"/>
    </source>
</evidence>
<dbReference type="InterPro" id="IPR001878">
    <property type="entry name" value="Znf_CCHC"/>
</dbReference>
<dbReference type="Pfam" id="PF13920">
    <property type="entry name" value="zf-C3HC4_3"/>
    <property type="match status" value="1"/>
</dbReference>
<organism evidence="10 11">
    <name type="scientific">Tenebrio molitor</name>
    <name type="common">Yellow mealworm beetle</name>
    <dbReference type="NCBI Taxonomy" id="7067"/>
    <lineage>
        <taxon>Eukaryota</taxon>
        <taxon>Metazoa</taxon>
        <taxon>Ecdysozoa</taxon>
        <taxon>Arthropoda</taxon>
        <taxon>Hexapoda</taxon>
        <taxon>Insecta</taxon>
        <taxon>Pterygota</taxon>
        <taxon>Neoptera</taxon>
        <taxon>Endopterygota</taxon>
        <taxon>Coleoptera</taxon>
        <taxon>Polyphaga</taxon>
        <taxon>Cucujiformia</taxon>
        <taxon>Tenebrionidae</taxon>
        <taxon>Tenebrio</taxon>
    </lineage>
</organism>
<dbReference type="PROSITE" id="PS50089">
    <property type="entry name" value="ZF_RING_2"/>
    <property type="match status" value="1"/>
</dbReference>
<dbReference type="InterPro" id="IPR013083">
    <property type="entry name" value="Znf_RING/FYVE/PHD"/>
</dbReference>
<dbReference type="FunFam" id="3.30.40.10:FF:001015">
    <property type="entry name" value="FHA domaincontaining protein"/>
    <property type="match status" value="1"/>
</dbReference>
<evidence type="ECO:0000313" key="11">
    <source>
        <dbReference type="Proteomes" id="UP000719412"/>
    </source>
</evidence>
<dbReference type="GO" id="GO:0035861">
    <property type="term" value="C:site of double-strand break"/>
    <property type="evidence" value="ECO:0007669"/>
    <property type="project" value="TreeGrafter"/>
</dbReference>
<accession>A0A8J6HCG4</accession>
<evidence type="ECO:0000256" key="5">
    <source>
        <dbReference type="ARBA" id="ARBA00022833"/>
    </source>
</evidence>
<dbReference type="EMBL" id="JABDTM020026200">
    <property type="protein sequence ID" value="KAH0812249.1"/>
    <property type="molecule type" value="Genomic_DNA"/>
</dbReference>
<evidence type="ECO:0000256" key="4">
    <source>
        <dbReference type="ARBA" id="ARBA00022786"/>
    </source>
</evidence>
<feature type="domain" description="CCHC-type" evidence="9">
    <location>
        <begin position="231"/>
        <end position="246"/>
    </location>
</feature>
<protein>
    <submittedName>
        <fullName evidence="10">Uncharacterized protein</fullName>
    </submittedName>
</protein>
<evidence type="ECO:0000259" key="9">
    <source>
        <dbReference type="PROSITE" id="PS50158"/>
    </source>
</evidence>
<proteinExistence type="predicted"/>
<feature type="domain" description="RING-type" evidence="8">
    <location>
        <begin position="79"/>
        <end position="117"/>
    </location>
</feature>
<keyword evidence="1" id="KW-0808">Transferase</keyword>
<keyword evidence="3 6" id="KW-0863">Zinc-finger</keyword>
<feature type="compositionally biased region" description="Polar residues" evidence="7">
    <location>
        <begin position="1"/>
        <end position="24"/>
    </location>
</feature>
<dbReference type="InterPro" id="IPR001841">
    <property type="entry name" value="Znf_RING"/>
</dbReference>
<dbReference type="PANTHER" id="PTHR15067:SF4">
    <property type="entry name" value="E3 UBIQUITIN-PROTEIN LIGASE RNF8"/>
    <property type="match status" value="1"/>
</dbReference>
<dbReference type="GO" id="GO:0070936">
    <property type="term" value="P:protein K48-linked ubiquitination"/>
    <property type="evidence" value="ECO:0007669"/>
    <property type="project" value="TreeGrafter"/>
</dbReference>
<gene>
    <name evidence="10" type="ORF">GEV33_010543</name>
</gene>
<dbReference type="Gene3D" id="4.10.60.10">
    <property type="entry name" value="Zinc finger, CCHC-type"/>
    <property type="match status" value="1"/>
</dbReference>
<dbReference type="GO" id="GO:0008270">
    <property type="term" value="F:zinc ion binding"/>
    <property type="evidence" value="ECO:0007669"/>
    <property type="project" value="UniProtKB-KW"/>
</dbReference>
<keyword evidence="11" id="KW-1185">Reference proteome</keyword>
<evidence type="ECO:0000256" key="2">
    <source>
        <dbReference type="ARBA" id="ARBA00022723"/>
    </source>
</evidence>
<dbReference type="GO" id="GO:0006511">
    <property type="term" value="P:ubiquitin-dependent protein catabolic process"/>
    <property type="evidence" value="ECO:0007669"/>
    <property type="project" value="TreeGrafter"/>
</dbReference>
<dbReference type="Pfam" id="PF00098">
    <property type="entry name" value="zf-CCHC"/>
    <property type="match status" value="1"/>
</dbReference>
<dbReference type="SUPFAM" id="SSF57850">
    <property type="entry name" value="RING/U-box"/>
    <property type="match status" value="1"/>
</dbReference>
<dbReference type="GO" id="GO:0000151">
    <property type="term" value="C:ubiquitin ligase complex"/>
    <property type="evidence" value="ECO:0007669"/>
    <property type="project" value="TreeGrafter"/>
</dbReference>
<dbReference type="SMART" id="SM00184">
    <property type="entry name" value="RING"/>
    <property type="match status" value="1"/>
</dbReference>
<dbReference type="Proteomes" id="UP000719412">
    <property type="component" value="Unassembled WGS sequence"/>
</dbReference>
<keyword evidence="5" id="KW-0862">Zinc</keyword>
<feature type="region of interest" description="Disordered" evidence="7">
    <location>
        <begin position="1"/>
        <end position="34"/>
    </location>
</feature>